<feature type="domain" description="Metallo-beta-lactamase" evidence="5">
    <location>
        <begin position="12"/>
        <end position="191"/>
    </location>
</feature>
<name>A0ABT9W119_9BACI</name>
<keyword evidence="2" id="KW-0479">Metal-binding</keyword>
<evidence type="ECO:0000256" key="4">
    <source>
        <dbReference type="ARBA" id="ARBA00022833"/>
    </source>
</evidence>
<reference evidence="6 7" key="1">
    <citation type="submission" date="2023-07" db="EMBL/GenBank/DDBJ databases">
        <title>Genomic Encyclopedia of Type Strains, Phase IV (KMG-IV): sequencing the most valuable type-strain genomes for metagenomic binning, comparative biology and taxonomic classification.</title>
        <authorList>
            <person name="Goeker M."/>
        </authorList>
    </citation>
    <scope>NUCLEOTIDE SEQUENCE [LARGE SCALE GENOMIC DNA]</scope>
    <source>
        <strain evidence="6 7">DSM 12751</strain>
    </source>
</reference>
<dbReference type="PANTHER" id="PTHR46233">
    <property type="entry name" value="HYDROXYACYLGLUTATHIONE HYDROLASE GLOC"/>
    <property type="match status" value="1"/>
</dbReference>
<dbReference type="Proteomes" id="UP001235840">
    <property type="component" value="Unassembled WGS sequence"/>
</dbReference>
<evidence type="ECO:0000256" key="2">
    <source>
        <dbReference type="ARBA" id="ARBA00022723"/>
    </source>
</evidence>
<evidence type="ECO:0000256" key="1">
    <source>
        <dbReference type="ARBA" id="ARBA00001947"/>
    </source>
</evidence>
<dbReference type="PANTHER" id="PTHR46233:SF3">
    <property type="entry name" value="HYDROXYACYLGLUTATHIONE HYDROLASE GLOC"/>
    <property type="match status" value="1"/>
</dbReference>
<keyword evidence="7" id="KW-1185">Reference proteome</keyword>
<evidence type="ECO:0000313" key="6">
    <source>
        <dbReference type="EMBL" id="MDQ0166921.1"/>
    </source>
</evidence>
<dbReference type="InterPro" id="IPR051453">
    <property type="entry name" value="MBL_Glyoxalase_II"/>
</dbReference>
<dbReference type="SUPFAM" id="SSF56281">
    <property type="entry name" value="Metallo-hydrolase/oxidoreductase"/>
    <property type="match status" value="1"/>
</dbReference>
<dbReference type="EMBL" id="JAUSTY010000011">
    <property type="protein sequence ID" value="MDQ0166921.1"/>
    <property type="molecule type" value="Genomic_DNA"/>
</dbReference>
<comment type="cofactor">
    <cofactor evidence="1">
        <name>Zn(2+)</name>
        <dbReference type="ChEBI" id="CHEBI:29105"/>
    </cofactor>
</comment>
<dbReference type="Pfam" id="PF00753">
    <property type="entry name" value="Lactamase_B"/>
    <property type="match status" value="1"/>
</dbReference>
<dbReference type="InterPro" id="IPR036866">
    <property type="entry name" value="RibonucZ/Hydroxyglut_hydro"/>
</dbReference>
<dbReference type="RefSeq" id="WP_307395507.1">
    <property type="nucleotide sequence ID" value="NZ_BAAADK010000003.1"/>
</dbReference>
<comment type="caution">
    <text evidence="6">The sequence shown here is derived from an EMBL/GenBank/DDBJ whole genome shotgun (WGS) entry which is preliminary data.</text>
</comment>
<gene>
    <name evidence="6" type="ORF">J2S11_002837</name>
</gene>
<proteinExistence type="predicted"/>
<dbReference type="Gene3D" id="3.60.15.10">
    <property type="entry name" value="Ribonuclease Z/Hydroxyacylglutathione hydrolase-like"/>
    <property type="match status" value="1"/>
</dbReference>
<dbReference type="SMART" id="SM00849">
    <property type="entry name" value="Lactamase_B"/>
    <property type="match status" value="1"/>
</dbReference>
<dbReference type="InterPro" id="IPR001279">
    <property type="entry name" value="Metallo-B-lactamas"/>
</dbReference>
<protein>
    <submittedName>
        <fullName evidence="6">Glyoxylase-like metal-dependent hydrolase (Beta-lactamase superfamily II)</fullName>
    </submittedName>
</protein>
<evidence type="ECO:0000313" key="7">
    <source>
        <dbReference type="Proteomes" id="UP001235840"/>
    </source>
</evidence>
<dbReference type="CDD" id="cd06262">
    <property type="entry name" value="metallo-hydrolase-like_MBL-fold"/>
    <property type="match status" value="1"/>
</dbReference>
<accession>A0ABT9W119</accession>
<evidence type="ECO:0000259" key="5">
    <source>
        <dbReference type="SMART" id="SM00849"/>
    </source>
</evidence>
<organism evidence="6 7">
    <name type="scientific">Caldalkalibacillus horti</name>
    <dbReference type="NCBI Taxonomy" id="77523"/>
    <lineage>
        <taxon>Bacteria</taxon>
        <taxon>Bacillati</taxon>
        <taxon>Bacillota</taxon>
        <taxon>Bacilli</taxon>
        <taxon>Bacillales</taxon>
        <taxon>Bacillaceae</taxon>
        <taxon>Caldalkalibacillus</taxon>
    </lineage>
</organism>
<keyword evidence="3" id="KW-0378">Hydrolase</keyword>
<sequence>MKLWTQPLGPVQTNGFVISNDDNEGIVIDPGMEPDAMIQEIGSMDIKAILLTHAHFDHIGGLEQVMKHTNAPVYIHSEEQSWLSTPELNGSARWPAVLEPLVINIESTAIEDGQRLEFAGFDIEVLHTPGHSPGSVSFYFAKHDLVIAGDTLFAGSIGRTDLQGGDYDRLINCIQTKLLTLPPGTAVYPGHGPSTTVKAEAQFNPYVGQL</sequence>
<keyword evidence="4" id="KW-0862">Zinc</keyword>
<evidence type="ECO:0000256" key="3">
    <source>
        <dbReference type="ARBA" id="ARBA00022801"/>
    </source>
</evidence>